<sequence length="107" mass="12278">MLTEDYVALRIIELCEKHKISRYRLSQLTGMSQTALGKIVSKESIPTIPTIEKICDAFGITLAQFFTKDGIRPDLSAGQLELVETWEYLDDKEREILLTFVRSLQKK</sequence>
<gene>
    <name evidence="2" type="ORF">ERS852423_00104</name>
</gene>
<dbReference type="Proteomes" id="UP000095439">
    <property type="component" value="Unassembled WGS sequence"/>
</dbReference>
<name>A0A173W7Q3_9FIRM</name>
<dbReference type="InterPro" id="IPR010982">
    <property type="entry name" value="Lambda_DNA-bd_dom_sf"/>
</dbReference>
<reference evidence="2 3" key="1">
    <citation type="submission" date="2015-09" db="EMBL/GenBank/DDBJ databases">
        <authorList>
            <consortium name="Pathogen Informatics"/>
        </authorList>
    </citation>
    <scope>NUCLEOTIDE SEQUENCE [LARGE SCALE GENOMIC DNA]</scope>
    <source>
        <strain evidence="2 3">2789STDY5608866</strain>
    </source>
</reference>
<proteinExistence type="predicted"/>
<evidence type="ECO:0000313" key="2">
    <source>
        <dbReference type="EMBL" id="CUN35483.1"/>
    </source>
</evidence>
<dbReference type="Pfam" id="PF13443">
    <property type="entry name" value="HTH_26"/>
    <property type="match status" value="1"/>
</dbReference>
<organism evidence="2 3">
    <name type="scientific">Dorea longicatena</name>
    <dbReference type="NCBI Taxonomy" id="88431"/>
    <lineage>
        <taxon>Bacteria</taxon>
        <taxon>Bacillati</taxon>
        <taxon>Bacillota</taxon>
        <taxon>Clostridia</taxon>
        <taxon>Lachnospirales</taxon>
        <taxon>Lachnospiraceae</taxon>
        <taxon>Dorea</taxon>
    </lineage>
</organism>
<dbReference type="AlphaFoldDB" id="A0A173W7Q3"/>
<accession>A0A173W7Q3</accession>
<evidence type="ECO:0000313" key="3">
    <source>
        <dbReference type="Proteomes" id="UP000095439"/>
    </source>
</evidence>
<dbReference type="Gene3D" id="1.10.260.40">
    <property type="entry name" value="lambda repressor-like DNA-binding domains"/>
    <property type="match status" value="1"/>
</dbReference>
<dbReference type="CDD" id="cd00093">
    <property type="entry name" value="HTH_XRE"/>
    <property type="match status" value="1"/>
</dbReference>
<dbReference type="PROSITE" id="PS50943">
    <property type="entry name" value="HTH_CROC1"/>
    <property type="match status" value="1"/>
</dbReference>
<dbReference type="RefSeq" id="WP_009262568.1">
    <property type="nucleotide sequence ID" value="NZ_CABIWY010000001.1"/>
</dbReference>
<dbReference type="SUPFAM" id="SSF47413">
    <property type="entry name" value="lambda repressor-like DNA-binding domains"/>
    <property type="match status" value="1"/>
</dbReference>
<keyword evidence="2" id="KW-0238">DNA-binding</keyword>
<feature type="domain" description="HTH cro/C1-type" evidence="1">
    <location>
        <begin position="11"/>
        <end position="65"/>
    </location>
</feature>
<dbReference type="SMART" id="SM00530">
    <property type="entry name" value="HTH_XRE"/>
    <property type="match status" value="1"/>
</dbReference>
<dbReference type="InterPro" id="IPR001387">
    <property type="entry name" value="Cro/C1-type_HTH"/>
</dbReference>
<dbReference type="EMBL" id="CYYY01000001">
    <property type="protein sequence ID" value="CUN35483.1"/>
    <property type="molecule type" value="Genomic_DNA"/>
</dbReference>
<dbReference type="GO" id="GO:0003677">
    <property type="term" value="F:DNA binding"/>
    <property type="evidence" value="ECO:0007669"/>
    <property type="project" value="UniProtKB-KW"/>
</dbReference>
<evidence type="ECO:0000259" key="1">
    <source>
        <dbReference type="PROSITE" id="PS50943"/>
    </source>
</evidence>
<protein>
    <submittedName>
        <fullName evidence="2">DNA-binding transcriptional repressor PuuR</fullName>
    </submittedName>
</protein>